<feature type="transmembrane region" description="Helical" evidence="1">
    <location>
        <begin position="30"/>
        <end position="53"/>
    </location>
</feature>
<accession>A0A8T9C103</accession>
<evidence type="ECO:0000313" key="2">
    <source>
        <dbReference type="EMBL" id="TVY65562.1"/>
    </source>
</evidence>
<dbReference type="AlphaFoldDB" id="A0A8T9C103"/>
<keyword evidence="1" id="KW-0812">Transmembrane</keyword>
<keyword evidence="1" id="KW-1133">Transmembrane helix</keyword>
<protein>
    <submittedName>
        <fullName evidence="2">Uncharacterized protein</fullName>
    </submittedName>
</protein>
<evidence type="ECO:0000256" key="1">
    <source>
        <dbReference type="SAM" id="Phobius"/>
    </source>
</evidence>
<name>A0A8T9C103_9HELO</name>
<gene>
    <name evidence="2" type="ORF">LSUE1_G009464</name>
</gene>
<reference evidence="2 3" key="1">
    <citation type="submission" date="2018-05" db="EMBL/GenBank/DDBJ databases">
        <title>Genome sequencing and assembly of the regulated plant pathogen Lachnellula willkommii and related sister species for the development of diagnostic species identification markers.</title>
        <authorList>
            <person name="Giroux E."/>
            <person name="Bilodeau G."/>
        </authorList>
    </citation>
    <scope>NUCLEOTIDE SEQUENCE [LARGE SCALE GENOMIC DNA]</scope>
    <source>
        <strain evidence="2 3">CBS 268.59</strain>
    </source>
</reference>
<dbReference type="OrthoDB" id="5402816at2759"/>
<keyword evidence="3" id="KW-1185">Reference proteome</keyword>
<proteinExistence type="predicted"/>
<organism evidence="2 3">
    <name type="scientific">Lachnellula suecica</name>
    <dbReference type="NCBI Taxonomy" id="602035"/>
    <lineage>
        <taxon>Eukaryota</taxon>
        <taxon>Fungi</taxon>
        <taxon>Dikarya</taxon>
        <taxon>Ascomycota</taxon>
        <taxon>Pezizomycotina</taxon>
        <taxon>Leotiomycetes</taxon>
        <taxon>Helotiales</taxon>
        <taxon>Lachnaceae</taxon>
        <taxon>Lachnellula</taxon>
    </lineage>
</organism>
<sequence>MAAISTIQAREAAHQIVKRSDNWASKESGVVAVLCIVFVVGAGLLGLVITRFISKKKAERAAKSEV</sequence>
<evidence type="ECO:0000313" key="3">
    <source>
        <dbReference type="Proteomes" id="UP000469558"/>
    </source>
</evidence>
<keyword evidence="1" id="KW-0472">Membrane</keyword>
<dbReference type="EMBL" id="QGMK01001699">
    <property type="protein sequence ID" value="TVY65562.1"/>
    <property type="molecule type" value="Genomic_DNA"/>
</dbReference>
<comment type="caution">
    <text evidence="2">The sequence shown here is derived from an EMBL/GenBank/DDBJ whole genome shotgun (WGS) entry which is preliminary data.</text>
</comment>
<dbReference type="Proteomes" id="UP000469558">
    <property type="component" value="Unassembled WGS sequence"/>
</dbReference>